<dbReference type="InterPro" id="IPR036908">
    <property type="entry name" value="RlpA-like_sf"/>
</dbReference>
<evidence type="ECO:0000256" key="4">
    <source>
        <dbReference type="RuleBase" id="RU003495"/>
    </source>
</evidence>
<gene>
    <name evidence="3 7" type="primary">rlpA</name>
    <name evidence="7" type="ORF">PDMSB3_0207</name>
</gene>
<name>A0A5Q4Z785_9BURK</name>
<dbReference type="InterPro" id="IPR012997">
    <property type="entry name" value="RplA"/>
</dbReference>
<sequence length="243" mass="25626">MSRIRALTYCAHLRGALSSIAAGVAGNTLNFRVMRLDNVIARLMKTRLSRGLGTLFAFFVLAGCATPPGAGNTSDSGVPQSTKNTQAGSFGPQAFGSAPASDVTTQGSALADAKPLTDEGSGVSDFHQTGRASWYGRGFHGRRTANGERYDMHALTAAHRTLPLGSYVRVTNPATSRSVVVRINDRGPYARGRVIDLSMAAAAVLDMRHAGTARVQIEGLTQQEARAARDEMLASNSDSSAEK</sequence>
<dbReference type="NCBIfam" id="TIGR00413">
    <property type="entry name" value="rlpA"/>
    <property type="match status" value="1"/>
</dbReference>
<protein>
    <recommendedName>
        <fullName evidence="3">Endolytic peptidoglycan transglycosylase RlpA</fullName>
        <ecNumber evidence="3">4.2.2.-</ecNumber>
    </recommendedName>
</protein>
<dbReference type="GO" id="GO:0000270">
    <property type="term" value="P:peptidoglycan metabolic process"/>
    <property type="evidence" value="ECO:0007669"/>
    <property type="project" value="UniProtKB-UniRule"/>
</dbReference>
<proteinExistence type="inferred from homology"/>
<dbReference type="GO" id="GO:0071555">
    <property type="term" value="P:cell wall organization"/>
    <property type="evidence" value="ECO:0007669"/>
    <property type="project" value="UniProtKB-KW"/>
</dbReference>
<keyword evidence="2 3" id="KW-0961">Cell wall biogenesis/degradation</keyword>
<evidence type="ECO:0000256" key="5">
    <source>
        <dbReference type="SAM" id="MobiDB-lite"/>
    </source>
</evidence>
<evidence type="ECO:0000259" key="6">
    <source>
        <dbReference type="Pfam" id="PF03330"/>
    </source>
</evidence>
<dbReference type="InterPro" id="IPR034718">
    <property type="entry name" value="RlpA"/>
</dbReference>
<dbReference type="Pfam" id="PF03330">
    <property type="entry name" value="DPBB_1"/>
    <property type="match status" value="1"/>
</dbReference>
<comment type="function">
    <text evidence="3">Lytic transglycosylase with a strong preference for naked glycan strands that lack stem peptides.</text>
</comment>
<dbReference type="Gene3D" id="2.40.40.10">
    <property type="entry name" value="RlpA-like domain"/>
    <property type="match status" value="1"/>
</dbReference>
<evidence type="ECO:0000256" key="3">
    <source>
        <dbReference type="HAMAP-Rule" id="MF_02071"/>
    </source>
</evidence>
<dbReference type="GO" id="GO:0008932">
    <property type="term" value="F:lytic endotransglycosylase activity"/>
    <property type="evidence" value="ECO:0007669"/>
    <property type="project" value="UniProtKB-UniRule"/>
</dbReference>
<accession>A0A5Q4Z785</accession>
<reference evidence="7 8" key="1">
    <citation type="submission" date="2019-08" db="EMBL/GenBank/DDBJ databases">
        <authorList>
            <person name="Herpell B J."/>
        </authorList>
    </citation>
    <scope>NUCLEOTIDE SEQUENCE [LARGE SCALE GENOMIC DNA]</scope>
    <source>
        <strain evidence="8">Msb3</strain>
    </source>
</reference>
<dbReference type="CDD" id="cd22268">
    <property type="entry name" value="DPBB_RlpA-like"/>
    <property type="match status" value="1"/>
</dbReference>
<feature type="region of interest" description="Disordered" evidence="5">
    <location>
        <begin position="70"/>
        <end position="108"/>
    </location>
</feature>
<dbReference type="HAMAP" id="MF_02071">
    <property type="entry name" value="RlpA"/>
    <property type="match status" value="1"/>
</dbReference>
<evidence type="ECO:0000256" key="1">
    <source>
        <dbReference type="ARBA" id="ARBA00023239"/>
    </source>
</evidence>
<dbReference type="Proteomes" id="UP000325811">
    <property type="component" value="Chromosome I"/>
</dbReference>
<evidence type="ECO:0000313" key="8">
    <source>
        <dbReference type="Proteomes" id="UP000325811"/>
    </source>
</evidence>
<evidence type="ECO:0000313" key="7">
    <source>
        <dbReference type="EMBL" id="VVD26669.1"/>
    </source>
</evidence>
<organism evidence="7 8">
    <name type="scientific">Paraburkholderia dioscoreae</name>
    <dbReference type="NCBI Taxonomy" id="2604047"/>
    <lineage>
        <taxon>Bacteria</taxon>
        <taxon>Pseudomonadati</taxon>
        <taxon>Pseudomonadota</taxon>
        <taxon>Betaproteobacteria</taxon>
        <taxon>Burkholderiales</taxon>
        <taxon>Burkholderiaceae</taxon>
        <taxon>Paraburkholderia</taxon>
    </lineage>
</organism>
<dbReference type="EMBL" id="LR699553">
    <property type="protein sequence ID" value="VVD26669.1"/>
    <property type="molecule type" value="Genomic_DNA"/>
</dbReference>
<dbReference type="InterPro" id="IPR009009">
    <property type="entry name" value="RlpA-like_DPBB"/>
</dbReference>
<dbReference type="AlphaFoldDB" id="A0A5Q4Z785"/>
<dbReference type="PANTHER" id="PTHR34183:SF1">
    <property type="entry name" value="ENDOLYTIC PEPTIDOGLYCAN TRANSGLYCOSYLASE RLPA"/>
    <property type="match status" value="1"/>
</dbReference>
<keyword evidence="8" id="KW-1185">Reference proteome</keyword>
<dbReference type="PANTHER" id="PTHR34183">
    <property type="entry name" value="ENDOLYTIC PEPTIDOGLYCAN TRANSGLYCOSYLASE RLPA"/>
    <property type="match status" value="1"/>
</dbReference>
<feature type="compositionally biased region" description="Polar residues" evidence="5">
    <location>
        <begin position="71"/>
        <end position="88"/>
    </location>
</feature>
<dbReference type="KEGG" id="pdio:PDMSB3_0207"/>
<keyword evidence="1 3" id="KW-0456">Lyase</keyword>
<feature type="domain" description="RlpA-like protein double-psi beta-barrel" evidence="6">
    <location>
        <begin position="128"/>
        <end position="217"/>
    </location>
</feature>
<comment type="similarity">
    <text evidence="3 4">Belongs to the RlpA family.</text>
</comment>
<dbReference type="SUPFAM" id="SSF50685">
    <property type="entry name" value="Barwin-like endoglucanases"/>
    <property type="match status" value="1"/>
</dbReference>
<evidence type="ECO:0000256" key="2">
    <source>
        <dbReference type="ARBA" id="ARBA00023316"/>
    </source>
</evidence>
<dbReference type="EC" id="4.2.2.-" evidence="3"/>